<protein>
    <submittedName>
        <fullName evidence="1">Uncharacterized protein</fullName>
    </submittedName>
</protein>
<comment type="caution">
    <text evidence="1">The sequence shown here is derived from an EMBL/GenBank/DDBJ whole genome shotgun (WGS) entry which is preliminary data.</text>
</comment>
<organism evidence="1 2">
    <name type="scientific">Boeremia exigua</name>
    <dbReference type="NCBI Taxonomy" id="749465"/>
    <lineage>
        <taxon>Eukaryota</taxon>
        <taxon>Fungi</taxon>
        <taxon>Dikarya</taxon>
        <taxon>Ascomycota</taxon>
        <taxon>Pezizomycotina</taxon>
        <taxon>Dothideomycetes</taxon>
        <taxon>Pleosporomycetidae</taxon>
        <taxon>Pleosporales</taxon>
        <taxon>Pleosporineae</taxon>
        <taxon>Didymellaceae</taxon>
        <taxon>Boeremia</taxon>
    </lineage>
</organism>
<evidence type="ECO:0000313" key="2">
    <source>
        <dbReference type="Proteomes" id="UP001153331"/>
    </source>
</evidence>
<proteinExistence type="predicted"/>
<keyword evidence="2" id="KW-1185">Reference proteome</keyword>
<evidence type="ECO:0000313" key="1">
    <source>
        <dbReference type="EMBL" id="KAJ8107714.1"/>
    </source>
</evidence>
<reference evidence="1" key="1">
    <citation type="submission" date="2022-11" db="EMBL/GenBank/DDBJ databases">
        <title>Genome Sequence of Boeremia exigua.</title>
        <authorList>
            <person name="Buettner E."/>
        </authorList>
    </citation>
    <scope>NUCLEOTIDE SEQUENCE</scope>
    <source>
        <strain evidence="1">CU02</strain>
    </source>
</reference>
<gene>
    <name evidence="1" type="ORF">OPT61_g8679</name>
</gene>
<dbReference type="Proteomes" id="UP001153331">
    <property type="component" value="Unassembled WGS sequence"/>
</dbReference>
<sequence>MYFADPVESVFSWNTAVKVFVAPLLGYWLLWLVYARNLHPLAKVSGPLWPSISRTWLMYRMYVGDLEALITDRYGQLVRIAPDEVSSSDPKAIAVLYPIKSPLQKTDWYLTYRPVGLGSIDAFTDDDEKHHTATRKVVGPAYTLTSMLKNEKPLDGVVSSFMERLDEFAERQTPFDFGEWLEMYSFDGVGTVFFGNPFGFIKESIDYGGYINAVHTAMPLNSVVAMAPTWLRPALLYCGIAIPKVFNAIMAADGIRKTAVRETELAQARTQDMTSQRTDILSQILSIKNNKPESLSINDVHVEMWGAVIAGADSTSGALRAIFYYLMKTPATMEKLVNEIDSAFADGSLNHPVQYNEAVKLPYLRAVIQESLRIFPPFAVPMPRYAPPGGLEVSGYYLKPGTKIGMNAMVVQFDKEIFGEDAHEFRPERWLESEEKYRAMEKAMLVFGAGTRTCIGKHLSNMEMYKAVPEILRRFTVKMAHDRPWKTHNATFIMQSDVIYLEDRRHTTAMRKLQ</sequence>
<accession>A0ACC2HY55</accession>
<name>A0ACC2HY55_9PLEO</name>
<dbReference type="EMBL" id="JAPHNI010000872">
    <property type="protein sequence ID" value="KAJ8107714.1"/>
    <property type="molecule type" value="Genomic_DNA"/>
</dbReference>